<evidence type="ECO:0000313" key="3">
    <source>
        <dbReference type="RefSeq" id="XP_058985245.1"/>
    </source>
</evidence>
<sequence>MIRMGEIVEFEFVVGARRNCELVYTPTKKQLYKFKTQYTNKKGDCIRLYICYQNNCKAFLQVINREVAISPKENNGHFDHGDQESLMKQFKLKAAIKEGVSKPSLVANKVRVVFNAECRNAKDSADQIVFNKMQRHLRRIKSQAMPKSPQTPQEFINLFANSEHMKQYGMCESAPDEPFYQTTILETDFSYTLFCSLPMTKLISTMDDDSRHYLVDATFAVVPSSGYKQLLLIYIGYERHVFPFAYILMSKKTQKSYEHVLRFIDANVFRLKPASFTTDFEKALRSGILKVYPEVQLKGCWFHYCQALRGKLTNISELAKFVKTTDAARRIFKKMLVLPLLPPDDIPTAFNLCKQEAYASMNCYYKSENVFEKFFDYFQRQWIDLESPLKFSVHGECVRTTSAVESYNSFLCAQIPMHGSFWDFLQIIRQQEFQKYVDLKQILDGVSEISQPPKKTK</sequence>
<name>A0ABM3VHI0_MUSDO</name>
<proteinExistence type="predicted"/>
<keyword evidence="2" id="KW-1185">Reference proteome</keyword>
<dbReference type="GeneID" id="109612979"/>
<gene>
    <name evidence="3" type="primary">LOC109612979</name>
</gene>
<dbReference type="RefSeq" id="XP_058985245.1">
    <property type="nucleotide sequence ID" value="XM_059129262.1"/>
</dbReference>
<dbReference type="Pfam" id="PF10551">
    <property type="entry name" value="MULE"/>
    <property type="match status" value="1"/>
</dbReference>
<dbReference type="PANTHER" id="PTHR47160">
    <property type="entry name" value="PUTATIVE-RELATED"/>
    <property type="match status" value="1"/>
</dbReference>
<evidence type="ECO:0000313" key="2">
    <source>
        <dbReference type="Proteomes" id="UP001652621"/>
    </source>
</evidence>
<feature type="domain" description="MULE transposase" evidence="1">
    <location>
        <begin position="215"/>
        <end position="306"/>
    </location>
</feature>
<dbReference type="Proteomes" id="UP001652621">
    <property type="component" value="Unplaced"/>
</dbReference>
<protein>
    <submittedName>
        <fullName evidence="3">Uncharacterized protein LOC109612979</fullName>
    </submittedName>
</protein>
<evidence type="ECO:0000259" key="1">
    <source>
        <dbReference type="Pfam" id="PF10551"/>
    </source>
</evidence>
<reference evidence="3" key="1">
    <citation type="submission" date="2025-08" db="UniProtKB">
        <authorList>
            <consortium name="RefSeq"/>
        </authorList>
    </citation>
    <scope>IDENTIFICATION</scope>
    <source>
        <strain evidence="3">Aabys</strain>
        <tissue evidence="3">Whole body</tissue>
    </source>
</reference>
<dbReference type="PANTHER" id="PTHR47160:SF10">
    <property type="entry name" value="MULE TRANSPOSASE DOMAIN-CONTAINING PROTEIN"/>
    <property type="match status" value="1"/>
</dbReference>
<dbReference type="InterPro" id="IPR018289">
    <property type="entry name" value="MULE_transposase_dom"/>
</dbReference>
<accession>A0ABM3VHI0</accession>
<organism evidence="2 3">
    <name type="scientific">Musca domestica</name>
    <name type="common">House fly</name>
    <dbReference type="NCBI Taxonomy" id="7370"/>
    <lineage>
        <taxon>Eukaryota</taxon>
        <taxon>Metazoa</taxon>
        <taxon>Ecdysozoa</taxon>
        <taxon>Arthropoda</taxon>
        <taxon>Hexapoda</taxon>
        <taxon>Insecta</taxon>
        <taxon>Pterygota</taxon>
        <taxon>Neoptera</taxon>
        <taxon>Endopterygota</taxon>
        <taxon>Diptera</taxon>
        <taxon>Brachycera</taxon>
        <taxon>Muscomorpha</taxon>
        <taxon>Muscoidea</taxon>
        <taxon>Muscidae</taxon>
        <taxon>Musca</taxon>
    </lineage>
</organism>